<reference evidence="1 2" key="1">
    <citation type="submission" date="2018-04" db="EMBL/GenBank/DDBJ databases">
        <authorList>
            <person name="Cha J.-S."/>
        </authorList>
    </citation>
    <scope>NUCLEOTIDE SEQUENCE [LARGE SCALE GENOMIC DNA]</scope>
    <source>
        <strain evidence="1 2">LMG5095</strain>
    </source>
</reference>
<protein>
    <submittedName>
        <fullName evidence="1">Uncharacterized protein</fullName>
    </submittedName>
</protein>
<name>A0AAD0IB62_PSESX</name>
<sequence length="69" mass="7731">MLLRPTTAIQQGAWNGAMGKRYVDEYNETGRSTQTLVMLLARYIILSGPARRTCCPPRSTESSLADLLW</sequence>
<evidence type="ECO:0000313" key="2">
    <source>
        <dbReference type="Proteomes" id="UP000240475"/>
    </source>
</evidence>
<dbReference type="AlphaFoldDB" id="A0AAD0IB62"/>
<gene>
    <name evidence="1" type="ORF">DA456_18850</name>
</gene>
<accession>A0AAD0IB62</accession>
<dbReference type="EMBL" id="CP028490">
    <property type="protein sequence ID" value="AVX25298.1"/>
    <property type="molecule type" value="Genomic_DNA"/>
</dbReference>
<organism evidence="1 2">
    <name type="scientific">Pseudomonas syringae pv. atrofaciens</name>
    <dbReference type="NCBI Taxonomy" id="192087"/>
    <lineage>
        <taxon>Bacteria</taxon>
        <taxon>Pseudomonadati</taxon>
        <taxon>Pseudomonadota</taxon>
        <taxon>Gammaproteobacteria</taxon>
        <taxon>Pseudomonadales</taxon>
        <taxon>Pseudomonadaceae</taxon>
        <taxon>Pseudomonas</taxon>
        <taxon>Pseudomonas syringae</taxon>
    </lineage>
</organism>
<evidence type="ECO:0000313" key="1">
    <source>
        <dbReference type="EMBL" id="AVX25298.1"/>
    </source>
</evidence>
<dbReference type="Proteomes" id="UP000240475">
    <property type="component" value="Chromosome"/>
</dbReference>
<proteinExistence type="predicted"/>